<dbReference type="STRING" id="1305675.BFG57_04400"/>
<dbReference type="InterPro" id="IPR017871">
    <property type="entry name" value="ABC_transporter-like_CS"/>
</dbReference>
<dbReference type="PROSITE" id="PS00211">
    <property type="entry name" value="ABC_TRANSPORTER_1"/>
    <property type="match status" value="1"/>
</dbReference>
<proteinExistence type="inferred from homology"/>
<dbReference type="GO" id="GO:0055085">
    <property type="term" value="P:transmembrane transport"/>
    <property type="evidence" value="ECO:0007669"/>
    <property type="project" value="UniProtKB-ARBA"/>
</dbReference>
<dbReference type="Pfam" id="PF00005">
    <property type="entry name" value="ABC_tran"/>
    <property type="match status" value="1"/>
</dbReference>
<dbReference type="InterPro" id="IPR050319">
    <property type="entry name" value="ABC_transp_ATP-bind"/>
</dbReference>
<dbReference type="PANTHER" id="PTHR43776:SF7">
    <property type="entry name" value="D,D-DIPEPTIDE TRANSPORT ATP-BINDING PROTEIN DDPF-RELATED"/>
    <property type="match status" value="1"/>
</dbReference>
<evidence type="ECO:0000256" key="3">
    <source>
        <dbReference type="ARBA" id="ARBA00022741"/>
    </source>
</evidence>
<dbReference type="GO" id="GO:0005524">
    <property type="term" value="F:ATP binding"/>
    <property type="evidence" value="ECO:0007669"/>
    <property type="project" value="UniProtKB-KW"/>
</dbReference>
<dbReference type="CDD" id="cd03257">
    <property type="entry name" value="ABC_NikE_OppD_transporters"/>
    <property type="match status" value="1"/>
</dbReference>
<evidence type="ECO:0000256" key="2">
    <source>
        <dbReference type="ARBA" id="ARBA00022448"/>
    </source>
</evidence>
<dbReference type="RefSeq" id="WP_069718356.1">
    <property type="nucleotide sequence ID" value="NZ_MJEH01000055.1"/>
</dbReference>
<dbReference type="Pfam" id="PF08352">
    <property type="entry name" value="oligo_HPY"/>
    <property type="match status" value="1"/>
</dbReference>
<evidence type="ECO:0000259" key="5">
    <source>
        <dbReference type="PROSITE" id="PS50893"/>
    </source>
</evidence>
<dbReference type="Proteomes" id="UP000095209">
    <property type="component" value="Unassembled WGS sequence"/>
</dbReference>
<evidence type="ECO:0000256" key="1">
    <source>
        <dbReference type="ARBA" id="ARBA00005417"/>
    </source>
</evidence>
<keyword evidence="7" id="KW-1185">Reference proteome</keyword>
<name>A0A1E5LC96_9BACI</name>
<keyword evidence="4 6" id="KW-0067">ATP-binding</keyword>
<dbReference type="SUPFAM" id="SSF52540">
    <property type="entry name" value="P-loop containing nucleoside triphosphate hydrolases"/>
    <property type="match status" value="1"/>
</dbReference>
<evidence type="ECO:0000313" key="6">
    <source>
        <dbReference type="EMBL" id="OEH91619.1"/>
    </source>
</evidence>
<keyword evidence="2" id="KW-0813">Transport</keyword>
<organism evidence="6 7">
    <name type="scientific">Bacillus solimangrovi</name>
    <dbReference type="NCBI Taxonomy" id="1305675"/>
    <lineage>
        <taxon>Bacteria</taxon>
        <taxon>Bacillati</taxon>
        <taxon>Bacillota</taxon>
        <taxon>Bacilli</taxon>
        <taxon>Bacillales</taxon>
        <taxon>Bacillaceae</taxon>
        <taxon>Bacillus</taxon>
    </lineage>
</organism>
<comment type="caution">
    <text evidence="6">The sequence shown here is derived from an EMBL/GenBank/DDBJ whole genome shotgun (WGS) entry which is preliminary data.</text>
</comment>
<dbReference type="Gene3D" id="3.40.50.300">
    <property type="entry name" value="P-loop containing nucleotide triphosphate hydrolases"/>
    <property type="match status" value="1"/>
</dbReference>
<dbReference type="PROSITE" id="PS50893">
    <property type="entry name" value="ABC_TRANSPORTER_2"/>
    <property type="match status" value="1"/>
</dbReference>
<reference evidence="6 7" key="1">
    <citation type="submission" date="2016-08" db="EMBL/GenBank/DDBJ databases">
        <title>Genome of Bacillus solimangrovi GH2-4.</title>
        <authorList>
            <person name="Lim S."/>
            <person name="Kim B.-C."/>
        </authorList>
    </citation>
    <scope>NUCLEOTIDE SEQUENCE [LARGE SCALE GENOMIC DNA]</scope>
    <source>
        <strain evidence="6 7">GH2-4</strain>
    </source>
</reference>
<gene>
    <name evidence="6" type="ORF">BFG57_04400</name>
</gene>
<comment type="similarity">
    <text evidence="1">Belongs to the ABC transporter superfamily.</text>
</comment>
<dbReference type="GO" id="GO:0015833">
    <property type="term" value="P:peptide transport"/>
    <property type="evidence" value="ECO:0007669"/>
    <property type="project" value="InterPro"/>
</dbReference>
<dbReference type="GO" id="GO:0016887">
    <property type="term" value="F:ATP hydrolysis activity"/>
    <property type="evidence" value="ECO:0007669"/>
    <property type="project" value="InterPro"/>
</dbReference>
<dbReference type="InterPro" id="IPR003439">
    <property type="entry name" value="ABC_transporter-like_ATP-bd"/>
</dbReference>
<evidence type="ECO:0000256" key="4">
    <source>
        <dbReference type="ARBA" id="ARBA00022840"/>
    </source>
</evidence>
<sequence>MAQKQEVLLEIKNLKQHFGKGDGIVKAVDGISFDIYRGETLGLVGESGCGKSTTGRTIIRLYNATDGQVIFDGEDVHGKKSKAELKKFNRKMQMIFQDPYASLNPRMTVADIIAEGIDIHGLASSKSERMKRVYELLETVGLNREHANRYPHEFSGGQRQRIGIARALAVDPEFIIADEPISALDVSIQAQVVNLMQKLQEDKGLTYLFIAHDLSMVKYISDRIGVMYFGKLVELTTSEQLYKNPLHPYTKSLLSAIPLPDPDYERNRIREVYDLEEHKKLMNGEEPEFREVSPGHWVSCTKAEFEEYKKQVKN</sequence>
<dbReference type="InterPro" id="IPR013563">
    <property type="entry name" value="Oligopep_ABC_C"/>
</dbReference>
<dbReference type="PANTHER" id="PTHR43776">
    <property type="entry name" value="TRANSPORT ATP-BINDING PROTEIN"/>
    <property type="match status" value="1"/>
</dbReference>
<dbReference type="OrthoDB" id="9802264at2"/>
<dbReference type="AlphaFoldDB" id="A0A1E5LC96"/>
<keyword evidence="3" id="KW-0547">Nucleotide-binding</keyword>
<dbReference type="InterPro" id="IPR027417">
    <property type="entry name" value="P-loop_NTPase"/>
</dbReference>
<dbReference type="EMBL" id="MJEH01000055">
    <property type="protein sequence ID" value="OEH91619.1"/>
    <property type="molecule type" value="Genomic_DNA"/>
</dbReference>
<dbReference type="SMART" id="SM00382">
    <property type="entry name" value="AAA"/>
    <property type="match status" value="1"/>
</dbReference>
<evidence type="ECO:0000313" key="7">
    <source>
        <dbReference type="Proteomes" id="UP000095209"/>
    </source>
</evidence>
<dbReference type="InterPro" id="IPR003593">
    <property type="entry name" value="AAA+_ATPase"/>
</dbReference>
<protein>
    <submittedName>
        <fullName evidence="6">Peptide ABC transporter ATP-binding protein</fullName>
    </submittedName>
</protein>
<feature type="domain" description="ABC transporter" evidence="5">
    <location>
        <begin position="9"/>
        <end position="254"/>
    </location>
</feature>
<accession>A0A1E5LC96</accession>
<dbReference type="FunFam" id="3.40.50.300:FF:000016">
    <property type="entry name" value="Oligopeptide ABC transporter ATP-binding component"/>
    <property type="match status" value="1"/>
</dbReference>